<proteinExistence type="predicted"/>
<dbReference type="AlphaFoldDB" id="A0A9N8MHM8"/>
<evidence type="ECO:0000313" key="1">
    <source>
        <dbReference type="EMBL" id="CAD7806709.1"/>
    </source>
</evidence>
<evidence type="ECO:0000313" key="2">
    <source>
        <dbReference type="Proteomes" id="UP000662618"/>
    </source>
</evidence>
<keyword evidence="2" id="KW-1185">Reference proteome</keyword>
<protein>
    <submittedName>
        <fullName evidence="1">Uncharacterized protein</fullName>
    </submittedName>
</protein>
<gene>
    <name evidence="1" type="ORF">CHRY9390_01549</name>
</gene>
<dbReference type="EMBL" id="CAJIMS010000001">
    <property type="protein sequence ID" value="CAD7806709.1"/>
    <property type="molecule type" value="Genomic_DNA"/>
</dbReference>
<organism evidence="1 2">
    <name type="scientific">Chryseobacterium aquaeductus</name>
    <dbReference type="NCBI Taxonomy" id="2675056"/>
    <lineage>
        <taxon>Bacteria</taxon>
        <taxon>Pseudomonadati</taxon>
        <taxon>Bacteroidota</taxon>
        <taxon>Flavobacteriia</taxon>
        <taxon>Flavobacteriales</taxon>
        <taxon>Weeksellaceae</taxon>
        <taxon>Chryseobacterium group</taxon>
        <taxon>Chryseobacterium</taxon>
    </lineage>
</organism>
<dbReference type="RefSeq" id="WP_162087948.1">
    <property type="nucleotide sequence ID" value="NZ_CAJIMS010000001.1"/>
</dbReference>
<name>A0A9N8MHM8_9FLAO</name>
<dbReference type="Proteomes" id="UP000662618">
    <property type="component" value="Unassembled WGS sequence"/>
</dbReference>
<reference evidence="1" key="1">
    <citation type="submission" date="2020-12" db="EMBL/GenBank/DDBJ databases">
        <authorList>
            <person name="Rodrigo-Torres L."/>
            <person name="Arahal R. D."/>
            <person name="Lucena T."/>
        </authorList>
    </citation>
    <scope>NUCLEOTIDE SEQUENCE</scope>
    <source>
        <strain evidence="1">CECT 9390</strain>
    </source>
</reference>
<sequence>MRYLLLLISFISVTSCTVYGLTNDYKKLSDEEKLTIIPLKNFDDTSPNYVYKINGSQLKQELKKHPKSLVYIFTNGCTSQYCLPMSNYERFAKENNYKLFLVMEGYSYLKKTTEQRSEVFTEPLYSIDNESYQSWYSVRYHRLFENELRGIEKKAKPDWEGSLYFFNYDQLEKVTKDLPL</sequence>
<dbReference type="PROSITE" id="PS51257">
    <property type="entry name" value="PROKAR_LIPOPROTEIN"/>
    <property type="match status" value="1"/>
</dbReference>
<accession>A0A9N8MHM8</accession>
<comment type="caution">
    <text evidence="1">The sequence shown here is derived from an EMBL/GenBank/DDBJ whole genome shotgun (WGS) entry which is preliminary data.</text>
</comment>